<comment type="caution">
    <text evidence="3">The sequence shown here is derived from an EMBL/GenBank/DDBJ whole genome shotgun (WGS) entry which is preliminary data.</text>
</comment>
<dbReference type="PANTHER" id="PTHR47055">
    <property type="entry name" value="DDE_TNP_1_7 DOMAIN-CONTAINING PROTEIN"/>
    <property type="match status" value="1"/>
</dbReference>
<evidence type="ECO:0000313" key="3">
    <source>
        <dbReference type="EMBL" id="GFO30855.1"/>
    </source>
</evidence>
<dbReference type="PANTHER" id="PTHR47055:SF3">
    <property type="entry name" value="PHORBOL-ESTER_DAG-TYPE DOMAIN-CONTAINING PROTEIN"/>
    <property type="match status" value="1"/>
</dbReference>
<proteinExistence type="predicted"/>
<dbReference type="AlphaFoldDB" id="A0AAV4CH40"/>
<dbReference type="GO" id="GO:0043565">
    <property type="term" value="F:sequence-specific DNA binding"/>
    <property type="evidence" value="ECO:0007669"/>
    <property type="project" value="TreeGrafter"/>
</dbReference>
<dbReference type="Pfam" id="PF13843">
    <property type="entry name" value="DDE_Tnp_1_7"/>
    <property type="match status" value="1"/>
</dbReference>
<sequence length="428" mass="48865">MERITEQDSPQPSEPSTSSAGQKRIAKMFNVSDAQILLDNIPTDYTTCTDEEPDSDPDDPDFTPDTLPSLANVDRLSLAAAAEDDDASSDEEESRIRPDVTHKWRKRPLDKQEREFSKHEGPVEELFADCHTPGQYFAAFFDGEIVDDLVYQTNLYITQQQRRVSPVTKQDMLGFIGINVVMGYHVLPSYTLYWSDEPDVSVPFVSSVMTRDRFSQLLSNLHVNDNTKLAQDDKLSKIRPLITKANAQFTRLYDVKRIQSVDESMVLFKGRSTLKQYCPIKPIKRGYKMWVRADMDGYISKFDVYQGKNGRENQKWSEFGLGESVVCEMAEDLFDGGHEVYFDNFFNSVPLMDFLGQKNVSACGTIRCTRKGLPSLMKEKELQKEFKTRKLHQLSGAPGCGVNLERFILKFLTKSHAFFVSWRQPSCN</sequence>
<gene>
    <name evidence="3" type="ORF">PoB_005736000</name>
</gene>
<keyword evidence="4" id="KW-1185">Reference proteome</keyword>
<dbReference type="InterPro" id="IPR029526">
    <property type="entry name" value="PGBD"/>
</dbReference>
<dbReference type="InterPro" id="IPR052638">
    <property type="entry name" value="PiggyBac_TE-derived"/>
</dbReference>
<evidence type="ECO:0000259" key="2">
    <source>
        <dbReference type="Pfam" id="PF13843"/>
    </source>
</evidence>
<name>A0AAV4CH40_9GAST</name>
<feature type="compositionally biased region" description="Polar residues" evidence="1">
    <location>
        <begin position="7"/>
        <end position="21"/>
    </location>
</feature>
<organism evidence="3 4">
    <name type="scientific">Plakobranchus ocellatus</name>
    <dbReference type="NCBI Taxonomy" id="259542"/>
    <lineage>
        <taxon>Eukaryota</taxon>
        <taxon>Metazoa</taxon>
        <taxon>Spiralia</taxon>
        <taxon>Lophotrochozoa</taxon>
        <taxon>Mollusca</taxon>
        <taxon>Gastropoda</taxon>
        <taxon>Heterobranchia</taxon>
        <taxon>Euthyneura</taxon>
        <taxon>Panpulmonata</taxon>
        <taxon>Sacoglossa</taxon>
        <taxon>Placobranchoidea</taxon>
        <taxon>Plakobranchidae</taxon>
        <taxon>Plakobranchus</taxon>
    </lineage>
</organism>
<reference evidence="3 4" key="1">
    <citation type="journal article" date="2021" name="Elife">
        <title>Chloroplast acquisition without the gene transfer in kleptoplastic sea slugs, Plakobranchus ocellatus.</title>
        <authorList>
            <person name="Maeda T."/>
            <person name="Takahashi S."/>
            <person name="Yoshida T."/>
            <person name="Shimamura S."/>
            <person name="Takaki Y."/>
            <person name="Nagai Y."/>
            <person name="Toyoda A."/>
            <person name="Suzuki Y."/>
            <person name="Arimoto A."/>
            <person name="Ishii H."/>
            <person name="Satoh N."/>
            <person name="Nishiyama T."/>
            <person name="Hasebe M."/>
            <person name="Maruyama T."/>
            <person name="Minagawa J."/>
            <person name="Obokata J."/>
            <person name="Shigenobu S."/>
        </authorList>
    </citation>
    <scope>NUCLEOTIDE SEQUENCE [LARGE SCALE GENOMIC DNA]</scope>
</reference>
<feature type="region of interest" description="Disordered" evidence="1">
    <location>
        <begin position="42"/>
        <end position="69"/>
    </location>
</feature>
<evidence type="ECO:0000256" key="1">
    <source>
        <dbReference type="SAM" id="MobiDB-lite"/>
    </source>
</evidence>
<dbReference type="Proteomes" id="UP000735302">
    <property type="component" value="Unassembled WGS sequence"/>
</dbReference>
<dbReference type="EMBL" id="BLXT01006265">
    <property type="protein sequence ID" value="GFO30855.1"/>
    <property type="molecule type" value="Genomic_DNA"/>
</dbReference>
<protein>
    <submittedName>
        <fullName evidence="3">PiggyBac transposable element-derived protein 4</fullName>
    </submittedName>
</protein>
<feature type="region of interest" description="Disordered" evidence="1">
    <location>
        <begin position="1"/>
        <end position="25"/>
    </location>
</feature>
<feature type="compositionally biased region" description="Acidic residues" evidence="1">
    <location>
        <begin position="49"/>
        <end position="62"/>
    </location>
</feature>
<evidence type="ECO:0000313" key="4">
    <source>
        <dbReference type="Proteomes" id="UP000735302"/>
    </source>
</evidence>
<feature type="domain" description="PiggyBac transposable element-derived protein" evidence="2">
    <location>
        <begin position="132"/>
        <end position="389"/>
    </location>
</feature>
<accession>A0AAV4CH40</accession>